<organism evidence="3 4">
    <name type="scientific">Rehmannia glutinosa</name>
    <name type="common">Chinese foxglove</name>
    <dbReference type="NCBI Taxonomy" id="99300"/>
    <lineage>
        <taxon>Eukaryota</taxon>
        <taxon>Viridiplantae</taxon>
        <taxon>Streptophyta</taxon>
        <taxon>Embryophyta</taxon>
        <taxon>Tracheophyta</taxon>
        <taxon>Spermatophyta</taxon>
        <taxon>Magnoliopsida</taxon>
        <taxon>eudicotyledons</taxon>
        <taxon>Gunneridae</taxon>
        <taxon>Pentapetalae</taxon>
        <taxon>asterids</taxon>
        <taxon>lamiids</taxon>
        <taxon>Lamiales</taxon>
        <taxon>Orobanchaceae</taxon>
        <taxon>Rehmannieae</taxon>
        <taxon>Rehmannia</taxon>
    </lineage>
</organism>
<feature type="domain" description="Alpha/beta hydrolase fold-3" evidence="2">
    <location>
        <begin position="76"/>
        <end position="300"/>
    </location>
</feature>
<dbReference type="PANTHER" id="PTHR23024:SF577">
    <property type="entry name" value="CARBOXYLESTERASE 2-RELATED"/>
    <property type="match status" value="1"/>
</dbReference>
<proteinExistence type="inferred from homology"/>
<comment type="caution">
    <text evidence="3">The sequence shown here is derived from an EMBL/GenBank/DDBJ whole genome shotgun (WGS) entry which is preliminary data.</text>
</comment>
<evidence type="ECO:0000313" key="4">
    <source>
        <dbReference type="Proteomes" id="UP001318860"/>
    </source>
</evidence>
<dbReference type="InterPro" id="IPR050466">
    <property type="entry name" value="Carboxylest/Gibb_receptor"/>
</dbReference>
<dbReference type="Gene3D" id="3.40.50.1820">
    <property type="entry name" value="alpha/beta hydrolase"/>
    <property type="match status" value="1"/>
</dbReference>
<evidence type="ECO:0000259" key="2">
    <source>
        <dbReference type="Pfam" id="PF07859"/>
    </source>
</evidence>
<dbReference type="InterPro" id="IPR013094">
    <property type="entry name" value="AB_hydrolase_3"/>
</dbReference>
<dbReference type="Proteomes" id="UP001318860">
    <property type="component" value="Unassembled WGS sequence"/>
</dbReference>
<name>A0ABR0V908_REHGL</name>
<evidence type="ECO:0000256" key="1">
    <source>
        <dbReference type="ARBA" id="ARBA00010515"/>
    </source>
</evidence>
<protein>
    <recommendedName>
        <fullName evidence="2">Alpha/beta hydrolase fold-3 domain-containing protein</fullName>
    </recommendedName>
</protein>
<dbReference type="EMBL" id="JABTTQ020001522">
    <property type="protein sequence ID" value="KAK6130935.1"/>
    <property type="molecule type" value="Genomic_DNA"/>
</dbReference>
<evidence type="ECO:0000313" key="3">
    <source>
        <dbReference type="EMBL" id="KAK6130935.1"/>
    </source>
</evidence>
<accession>A0ABR0V908</accession>
<reference evidence="3 4" key="1">
    <citation type="journal article" date="2021" name="Comput. Struct. Biotechnol. J.">
        <title>De novo genome assembly of the potent medicinal plant Rehmannia glutinosa using nanopore technology.</title>
        <authorList>
            <person name="Ma L."/>
            <person name="Dong C."/>
            <person name="Song C."/>
            <person name="Wang X."/>
            <person name="Zheng X."/>
            <person name="Niu Y."/>
            <person name="Chen S."/>
            <person name="Feng W."/>
        </authorList>
    </citation>
    <scope>NUCLEOTIDE SEQUENCE [LARGE SCALE GENOMIC DNA]</scope>
    <source>
        <strain evidence="3">DH-2019</strain>
    </source>
</reference>
<dbReference type="Pfam" id="PF07859">
    <property type="entry name" value="Abhydrolase_3"/>
    <property type="match status" value="1"/>
</dbReference>
<dbReference type="InterPro" id="IPR029058">
    <property type="entry name" value="AB_hydrolase_fold"/>
</dbReference>
<sequence length="323" mass="36110">METTNSNIIIHDVPPYIRVYKDGTVERLLGTEIAPASFHPKTGVSSKDVVFQPETGVSARLYRPNLTDHPRKLPLVVYFHGGAFCISSTADPLYHEMLNIFVKEAKIILVSVDYRLAPENPLPTAYDDSWEALKWVASHISGEKNATEIWLREFVDFNKVYLAGDSAGANISHHMAIRAGLENPGLAEFKISGVLMIQPYFWGEDPIGVEAENPVFKSVVDKWWRFVCPSDKGCDDPLINPFVVGAPSLSGLACDKILVCVAGNDILRERGRFYYESLVKSGWQGKTEFFETEGEDHIFHILDPTCENSNNLIKVCAKFINSE</sequence>
<comment type="similarity">
    <text evidence="1">Belongs to the 'GDXG' lipolytic enzyme family.</text>
</comment>
<dbReference type="SUPFAM" id="SSF53474">
    <property type="entry name" value="alpha/beta-Hydrolases"/>
    <property type="match status" value="1"/>
</dbReference>
<keyword evidence="4" id="KW-1185">Reference proteome</keyword>
<gene>
    <name evidence="3" type="ORF">DH2020_035314</name>
</gene>
<dbReference type="PANTHER" id="PTHR23024">
    <property type="entry name" value="ARYLACETAMIDE DEACETYLASE"/>
    <property type="match status" value="1"/>
</dbReference>